<accession>A0A1S8D1A2</accession>
<evidence type="ECO:0000313" key="6">
    <source>
        <dbReference type="Proteomes" id="UP000254919"/>
    </source>
</evidence>
<evidence type="ECO:0000256" key="1">
    <source>
        <dbReference type="SAM" id="MobiDB-lite"/>
    </source>
</evidence>
<evidence type="ECO:0000313" key="4">
    <source>
        <dbReference type="EMBL" id="SUE95190.1"/>
    </source>
</evidence>
<feature type="chain" id="PRO_5036025683" description="Lipoprotein" evidence="2">
    <location>
        <begin position="22"/>
        <end position="82"/>
    </location>
</feature>
<protein>
    <recommendedName>
        <fullName evidence="7">Lipoprotein</fullName>
    </recommendedName>
</protein>
<keyword evidence="2" id="KW-0732">Signal</keyword>
<dbReference type="STRING" id="207340.APZ41_021080"/>
<gene>
    <name evidence="3" type="ORF">APZ41_021080</name>
    <name evidence="4" type="ORF">NCTC13291_04073</name>
</gene>
<dbReference type="EMBL" id="LLWF02000158">
    <property type="protein sequence ID" value="ONH81215.1"/>
    <property type="molecule type" value="Genomic_DNA"/>
</dbReference>
<dbReference type="Proteomes" id="UP000054844">
    <property type="component" value="Unassembled WGS sequence"/>
</dbReference>
<dbReference type="Proteomes" id="UP000254919">
    <property type="component" value="Unassembled WGS sequence"/>
</dbReference>
<reference evidence="3 5" key="1">
    <citation type="submission" date="2016-12" db="EMBL/GenBank/DDBJ databases">
        <title>Draft genome sequence of Roseomonas mucosa strain AU37, isolated from a peripheral intravenous catheter.</title>
        <authorList>
            <person name="Choudhury M.A."/>
            <person name="Sidjabat H.E."/>
            <person name="Wailan A.M."/>
            <person name="Zhang L."/>
            <person name="Marsh N.M."/>
            <person name="Rickard C.M."/>
            <person name="Davies M."/>
            <person name="Mcmillan D.J."/>
        </authorList>
    </citation>
    <scope>NUCLEOTIDE SEQUENCE [LARGE SCALE GENOMIC DNA]</scope>
    <source>
        <strain evidence="3 5">SAVE376</strain>
    </source>
</reference>
<dbReference type="AlphaFoldDB" id="A0A1S8D1A2"/>
<evidence type="ECO:0008006" key="7">
    <source>
        <dbReference type="Google" id="ProtNLM"/>
    </source>
</evidence>
<dbReference type="EMBL" id="UGVN01000002">
    <property type="protein sequence ID" value="SUE95190.1"/>
    <property type="molecule type" value="Genomic_DNA"/>
</dbReference>
<sequence length="82" mass="9106">MPRILLPLVVLLPLAGCGLDAALDRMVQADDQKVCDGFGFQRGTDAYANCMMQQAAQREEETQRGMDRSQLEAAAKKLRDKH</sequence>
<feature type="signal peptide" evidence="2">
    <location>
        <begin position="1"/>
        <end position="21"/>
    </location>
</feature>
<dbReference type="GeneID" id="99631548"/>
<evidence type="ECO:0000256" key="2">
    <source>
        <dbReference type="SAM" id="SignalP"/>
    </source>
</evidence>
<name>A0A1S8D1A2_9PROT</name>
<evidence type="ECO:0000313" key="3">
    <source>
        <dbReference type="EMBL" id="ONH81215.1"/>
    </source>
</evidence>
<keyword evidence="5" id="KW-1185">Reference proteome</keyword>
<evidence type="ECO:0000313" key="5">
    <source>
        <dbReference type="Proteomes" id="UP000054844"/>
    </source>
</evidence>
<organism evidence="3 5">
    <name type="scientific">Roseomonas mucosa</name>
    <dbReference type="NCBI Taxonomy" id="207340"/>
    <lineage>
        <taxon>Bacteria</taxon>
        <taxon>Pseudomonadati</taxon>
        <taxon>Pseudomonadota</taxon>
        <taxon>Alphaproteobacteria</taxon>
        <taxon>Acetobacterales</taxon>
        <taxon>Roseomonadaceae</taxon>
        <taxon>Roseomonas</taxon>
    </lineage>
</organism>
<proteinExistence type="predicted"/>
<feature type="region of interest" description="Disordered" evidence="1">
    <location>
        <begin position="58"/>
        <end position="82"/>
    </location>
</feature>
<reference evidence="4 6" key="2">
    <citation type="submission" date="2018-06" db="EMBL/GenBank/DDBJ databases">
        <authorList>
            <consortium name="Pathogen Informatics"/>
            <person name="Doyle S."/>
        </authorList>
    </citation>
    <scope>NUCLEOTIDE SEQUENCE [LARGE SCALE GENOMIC DNA]</scope>
    <source>
        <strain evidence="4 6">NCTC13291</strain>
    </source>
</reference>
<dbReference type="RefSeq" id="WP_019462516.1">
    <property type="nucleotide sequence ID" value="NZ_AP031463.1"/>
</dbReference>
<dbReference type="OrthoDB" id="5984161at2"/>